<dbReference type="Proteomes" id="UP000297472">
    <property type="component" value="Unassembled WGS sequence"/>
</dbReference>
<evidence type="ECO:0000313" key="2">
    <source>
        <dbReference type="EMBL" id="TFD34148.1"/>
    </source>
</evidence>
<dbReference type="OrthoDB" id="5109978at2"/>
<feature type="transmembrane region" description="Helical" evidence="1">
    <location>
        <begin position="17"/>
        <end position="37"/>
    </location>
</feature>
<keyword evidence="1" id="KW-1133">Transmembrane helix</keyword>
<organism evidence="2 3">
    <name type="scientific">Cryobacterium cryoconiti</name>
    <dbReference type="NCBI Taxonomy" id="1259239"/>
    <lineage>
        <taxon>Bacteria</taxon>
        <taxon>Bacillati</taxon>
        <taxon>Actinomycetota</taxon>
        <taxon>Actinomycetes</taxon>
        <taxon>Micrococcales</taxon>
        <taxon>Microbacteriaceae</taxon>
        <taxon>Cryobacterium</taxon>
    </lineage>
</organism>
<gene>
    <name evidence="2" type="ORF">E3T49_00280</name>
</gene>
<keyword evidence="3" id="KW-1185">Reference proteome</keyword>
<proteinExistence type="predicted"/>
<dbReference type="EMBL" id="SOHA01000001">
    <property type="protein sequence ID" value="TFD34148.1"/>
    <property type="molecule type" value="Genomic_DNA"/>
</dbReference>
<sequence length="261" mass="27979">MTNVSVSSAARQRIRSFSVWVWVFGTMVLFVFALNTFGGGGENELANGDAFSPWEVADPPVFESNGVTYSGEASGLIKIPLEDHDQAPYLVSLVTGGYVSLYVTETYDIGQDADNRAYPTNVGAVVGPEELLFVPPDADLELWVETDVPWEITLKQPRVTEIAGGFASGAGNDILVYRGDAASARFVHKGTGVFYVTFTTLGRPVGGSIISNGEVDVRQSWPPSDAVYFSIESDGSPNAWSVDIDELATDAPTPDPQKGTQ</sequence>
<dbReference type="RefSeq" id="WP_134422347.1">
    <property type="nucleotide sequence ID" value="NZ_SOHA01000001.1"/>
</dbReference>
<evidence type="ECO:0000313" key="3">
    <source>
        <dbReference type="Proteomes" id="UP000297472"/>
    </source>
</evidence>
<evidence type="ECO:0000256" key="1">
    <source>
        <dbReference type="SAM" id="Phobius"/>
    </source>
</evidence>
<reference evidence="2 3" key="1">
    <citation type="submission" date="2019-03" db="EMBL/GenBank/DDBJ databases">
        <title>Genomics of glacier-inhabiting Cryobacterium strains.</title>
        <authorList>
            <person name="Liu Q."/>
            <person name="Xin Y.-H."/>
        </authorList>
    </citation>
    <scope>NUCLEOTIDE SEQUENCE [LARGE SCALE GENOMIC DNA]</scope>
    <source>
        <strain evidence="2 3">TMT1-51</strain>
    </source>
</reference>
<protein>
    <submittedName>
        <fullName evidence="2">Uncharacterized protein</fullName>
    </submittedName>
</protein>
<dbReference type="AlphaFoldDB" id="A0A4Y8K4Z9"/>
<accession>A0A4Y8K4Z9</accession>
<keyword evidence="1" id="KW-0812">Transmembrane</keyword>
<comment type="caution">
    <text evidence="2">The sequence shown here is derived from an EMBL/GenBank/DDBJ whole genome shotgun (WGS) entry which is preliminary data.</text>
</comment>
<name>A0A4Y8K4Z9_9MICO</name>
<keyword evidence="1" id="KW-0472">Membrane</keyword>